<gene>
    <name evidence="4" type="ORF">C8F04DRAFT_1227162</name>
</gene>
<dbReference type="EMBL" id="JARJCM010000002">
    <property type="protein sequence ID" value="KAJ7047048.1"/>
    <property type="molecule type" value="Genomic_DNA"/>
</dbReference>
<proteinExistence type="predicted"/>
<dbReference type="PROSITE" id="PS50297">
    <property type="entry name" value="ANK_REP_REGION"/>
    <property type="match status" value="3"/>
</dbReference>
<keyword evidence="5" id="KW-1185">Reference proteome</keyword>
<dbReference type="SMART" id="SM00248">
    <property type="entry name" value="ANK"/>
    <property type="match status" value="4"/>
</dbReference>
<dbReference type="PANTHER" id="PTHR10039">
    <property type="entry name" value="AMELOGENIN"/>
    <property type="match status" value="1"/>
</dbReference>
<dbReference type="SUPFAM" id="SSF52540">
    <property type="entry name" value="P-loop containing nucleoside triphosphate hydrolases"/>
    <property type="match status" value="1"/>
</dbReference>
<evidence type="ECO:0000256" key="1">
    <source>
        <dbReference type="ARBA" id="ARBA00022737"/>
    </source>
</evidence>
<dbReference type="InterPro" id="IPR002110">
    <property type="entry name" value="Ankyrin_rpt"/>
</dbReference>
<comment type="caution">
    <text evidence="4">The sequence shown here is derived from an EMBL/GenBank/DDBJ whole genome shotgun (WGS) entry which is preliminary data.</text>
</comment>
<evidence type="ECO:0000313" key="5">
    <source>
        <dbReference type="Proteomes" id="UP001218188"/>
    </source>
</evidence>
<keyword evidence="2" id="KW-0040">ANK repeat</keyword>
<dbReference type="InterPro" id="IPR027417">
    <property type="entry name" value="P-loop_NTPase"/>
</dbReference>
<dbReference type="Proteomes" id="UP001218188">
    <property type="component" value="Unassembled WGS sequence"/>
</dbReference>
<sequence length="861" mass="96828">MTDAKPLKQRLLDKLTRHKAAAPPNPNSAAVTDKGVINTSEYVIDGLRIALELAAQAAKIAKAAPFLEPASALLTEILKSYEVFTVISGLCCEFLRIFQEIQDMNEKRDVLAAHIADITGDICAPLLRVEATDSESELIRRLKADLQKYTALGFFSRSLLIEKASGFVLKYDGHRKIVRWAAHKQLSSEIDKLNQELNSFGARLRTNRLVDLALNQDIITRTLDEVHRIAVNKELEEWLLSPPDMRPKQHDTEALCMEGTGLWLFEDAKFIEWEDNPGVLWIEAPSGAGKSVLASTVIKHLFDGQEGISELQPPPPPVAFFYFDFRYQDRQSLEIALRRLILQLSAYSSQPFELISNHHKLSKGQKLPSYDDLVKILGQLLHQLGRTYLVLDALDECDDNYFPKLLKLVSALRTWAAETPVHVFITSQPRQIFADGFIDVACIPLEYNTTQEDIRFFICNELESNPKLKIWHSQVDQIVNQVAEKSNGMFRLAACLVIELSHCRYLDQLEKTLANLPKDLFEVYDRFIQKNQENWPYMEAVLCWIMFSKEQVTLMQLADAISFNFSDPVQFKYIPERRDSNAEAIFDWLEGLIVHSEAWDVKVVTLAHASVQDYLLSRPKLGSDLSKGHSHMFIARTCLSYLLYFSTHPFTNTPYSQQDHYPLAFTNTSYSQKDQYPLAQYAATQWPYHLSHSHDPRLLSELVTQLLQDGSKQCKTFCDLVQQFSNELPLHIYCRNGYFEGVQSLLNNGADPNVLEKPLNGDHALGIASCYGGLKIVALLLEKGVDVNRTSPLYGSALGSAAFGNKVEIVHLLLEKGANINSPGGLCGSPLGFASSNGNVEMVFLLLDKGANINLPGGNYG</sequence>
<name>A0AAD6XC75_9AGAR</name>
<evidence type="ECO:0000259" key="3">
    <source>
        <dbReference type="Pfam" id="PF24883"/>
    </source>
</evidence>
<evidence type="ECO:0000256" key="2">
    <source>
        <dbReference type="PROSITE-ProRule" id="PRU00023"/>
    </source>
</evidence>
<dbReference type="PANTHER" id="PTHR10039:SF16">
    <property type="entry name" value="GPI INOSITOL-DEACYLASE"/>
    <property type="match status" value="1"/>
</dbReference>
<feature type="repeat" description="ANK" evidence="2">
    <location>
        <begin position="829"/>
        <end position="858"/>
    </location>
</feature>
<dbReference type="Pfam" id="PF13637">
    <property type="entry name" value="Ank_4"/>
    <property type="match status" value="1"/>
</dbReference>
<dbReference type="Gene3D" id="3.40.50.300">
    <property type="entry name" value="P-loop containing nucleotide triphosphate hydrolases"/>
    <property type="match status" value="1"/>
</dbReference>
<dbReference type="Pfam" id="PF24883">
    <property type="entry name" value="NPHP3_N"/>
    <property type="match status" value="1"/>
</dbReference>
<reference evidence="4" key="1">
    <citation type="submission" date="2023-03" db="EMBL/GenBank/DDBJ databases">
        <title>Massive genome expansion in bonnet fungi (Mycena s.s.) driven by repeated elements and novel gene families across ecological guilds.</title>
        <authorList>
            <consortium name="Lawrence Berkeley National Laboratory"/>
            <person name="Harder C.B."/>
            <person name="Miyauchi S."/>
            <person name="Viragh M."/>
            <person name="Kuo A."/>
            <person name="Thoen E."/>
            <person name="Andreopoulos B."/>
            <person name="Lu D."/>
            <person name="Skrede I."/>
            <person name="Drula E."/>
            <person name="Henrissat B."/>
            <person name="Morin E."/>
            <person name="Kohler A."/>
            <person name="Barry K."/>
            <person name="LaButti K."/>
            <person name="Morin E."/>
            <person name="Salamov A."/>
            <person name="Lipzen A."/>
            <person name="Mereny Z."/>
            <person name="Hegedus B."/>
            <person name="Baldrian P."/>
            <person name="Stursova M."/>
            <person name="Weitz H."/>
            <person name="Taylor A."/>
            <person name="Grigoriev I.V."/>
            <person name="Nagy L.G."/>
            <person name="Martin F."/>
            <person name="Kauserud H."/>
        </authorList>
    </citation>
    <scope>NUCLEOTIDE SEQUENCE</scope>
    <source>
        <strain evidence="4">CBHHK200</strain>
    </source>
</reference>
<dbReference type="Pfam" id="PF12796">
    <property type="entry name" value="Ank_2"/>
    <property type="match status" value="1"/>
</dbReference>
<dbReference type="InterPro" id="IPR056884">
    <property type="entry name" value="NPHP3-like_N"/>
</dbReference>
<dbReference type="InterPro" id="IPR036770">
    <property type="entry name" value="Ankyrin_rpt-contain_sf"/>
</dbReference>
<dbReference type="Gene3D" id="1.25.40.20">
    <property type="entry name" value="Ankyrin repeat-containing domain"/>
    <property type="match status" value="1"/>
</dbReference>
<feature type="non-terminal residue" evidence="4">
    <location>
        <position position="1"/>
    </location>
</feature>
<feature type="repeat" description="ANK" evidence="2">
    <location>
        <begin position="725"/>
        <end position="757"/>
    </location>
</feature>
<protein>
    <recommendedName>
        <fullName evidence="3">Nephrocystin 3-like N-terminal domain-containing protein</fullName>
    </recommendedName>
</protein>
<dbReference type="PROSITE" id="PS50088">
    <property type="entry name" value="ANK_REPEAT"/>
    <property type="match status" value="3"/>
</dbReference>
<evidence type="ECO:0000313" key="4">
    <source>
        <dbReference type="EMBL" id="KAJ7047048.1"/>
    </source>
</evidence>
<feature type="repeat" description="ANK" evidence="2">
    <location>
        <begin position="760"/>
        <end position="792"/>
    </location>
</feature>
<dbReference type="AlphaFoldDB" id="A0AAD6XC75"/>
<accession>A0AAD6XC75</accession>
<organism evidence="4 5">
    <name type="scientific">Mycena alexandri</name>
    <dbReference type="NCBI Taxonomy" id="1745969"/>
    <lineage>
        <taxon>Eukaryota</taxon>
        <taxon>Fungi</taxon>
        <taxon>Dikarya</taxon>
        <taxon>Basidiomycota</taxon>
        <taxon>Agaricomycotina</taxon>
        <taxon>Agaricomycetes</taxon>
        <taxon>Agaricomycetidae</taxon>
        <taxon>Agaricales</taxon>
        <taxon>Marasmiineae</taxon>
        <taxon>Mycenaceae</taxon>
        <taxon>Mycena</taxon>
    </lineage>
</organism>
<feature type="domain" description="Nephrocystin 3-like N-terminal" evidence="3">
    <location>
        <begin position="259"/>
        <end position="427"/>
    </location>
</feature>
<dbReference type="SUPFAM" id="SSF48403">
    <property type="entry name" value="Ankyrin repeat"/>
    <property type="match status" value="1"/>
</dbReference>
<keyword evidence="1" id="KW-0677">Repeat</keyword>